<dbReference type="InterPro" id="IPR009077">
    <property type="entry name" value="Proteasome_activ_PA28"/>
</dbReference>
<sequence length="178" mass="20143">MPPKQLSTSPKILTIRSRIAQEAHFIISEILPAKIVSLSSVDMYDNSLAEINETSVKIVSKKHRVEDMAVQLPILISYEKEIRSIHALLRNEISELVGFCGKMRLWATLLLPRFNNGNELHEPIEGNAIEDIIAELSRIENEGFAFLDSIVQYYNTRARLETYEVQAGTRAQSCDRGT</sequence>
<comment type="similarity">
    <text evidence="1">Belongs to the PA28 family.</text>
</comment>
<dbReference type="PANTHER" id="PTHR10660">
    <property type="entry name" value="PROTEASOME REGULATOR PA28"/>
    <property type="match status" value="1"/>
</dbReference>
<feature type="domain" description="Proteasome activator PA28 C-terminal" evidence="3">
    <location>
        <begin position="76"/>
        <end position="160"/>
    </location>
</feature>
<accession>A0A9N9C4Y6</accession>
<dbReference type="GO" id="GO:2000045">
    <property type="term" value="P:regulation of G1/S transition of mitotic cell cycle"/>
    <property type="evidence" value="ECO:0007669"/>
    <property type="project" value="TreeGrafter"/>
</dbReference>
<evidence type="ECO:0000256" key="2">
    <source>
        <dbReference type="ARBA" id="ARBA00022942"/>
    </source>
</evidence>
<dbReference type="InterPro" id="IPR036252">
    <property type="entry name" value="Proteasome_activ_sf"/>
</dbReference>
<proteinExistence type="inferred from homology"/>
<comment type="caution">
    <text evidence="4">The sequence shown here is derived from an EMBL/GenBank/DDBJ whole genome shotgun (WGS) entry which is preliminary data.</text>
</comment>
<dbReference type="Pfam" id="PF02252">
    <property type="entry name" value="PA28_C"/>
    <property type="match status" value="1"/>
</dbReference>
<dbReference type="SUPFAM" id="SSF47216">
    <property type="entry name" value="Proteasome activator"/>
    <property type="match status" value="1"/>
</dbReference>
<evidence type="ECO:0000259" key="3">
    <source>
        <dbReference type="Pfam" id="PF02252"/>
    </source>
</evidence>
<dbReference type="Proteomes" id="UP000789739">
    <property type="component" value="Unassembled WGS sequence"/>
</dbReference>
<dbReference type="GO" id="GO:0005654">
    <property type="term" value="C:nucleoplasm"/>
    <property type="evidence" value="ECO:0007669"/>
    <property type="project" value="TreeGrafter"/>
</dbReference>
<dbReference type="OrthoDB" id="2358734at2759"/>
<dbReference type="PANTHER" id="PTHR10660:SF2">
    <property type="entry name" value="LD45860P"/>
    <property type="match status" value="1"/>
</dbReference>
<dbReference type="Gene3D" id="1.20.120.180">
    <property type="entry name" value="Proteasome activator pa28, C-terminal domain"/>
    <property type="match status" value="1"/>
</dbReference>
<dbReference type="GO" id="GO:0061136">
    <property type="term" value="P:regulation of proteasomal protein catabolic process"/>
    <property type="evidence" value="ECO:0007669"/>
    <property type="project" value="TreeGrafter"/>
</dbReference>
<evidence type="ECO:0000313" key="5">
    <source>
        <dbReference type="Proteomes" id="UP000789739"/>
    </source>
</evidence>
<dbReference type="InterPro" id="IPR036997">
    <property type="entry name" value="PA28_C_sf"/>
</dbReference>
<dbReference type="GO" id="GO:0005737">
    <property type="term" value="C:cytoplasm"/>
    <property type="evidence" value="ECO:0007669"/>
    <property type="project" value="TreeGrafter"/>
</dbReference>
<gene>
    <name evidence="4" type="ORF">PBRASI_LOCUS6904</name>
</gene>
<reference evidence="4" key="1">
    <citation type="submission" date="2021-06" db="EMBL/GenBank/DDBJ databases">
        <authorList>
            <person name="Kallberg Y."/>
            <person name="Tangrot J."/>
            <person name="Rosling A."/>
        </authorList>
    </citation>
    <scope>NUCLEOTIDE SEQUENCE</scope>
    <source>
        <strain evidence="4">BR232B</strain>
    </source>
</reference>
<keyword evidence="5" id="KW-1185">Reference proteome</keyword>
<name>A0A9N9C4Y6_9GLOM</name>
<dbReference type="InterPro" id="IPR003186">
    <property type="entry name" value="PA28_C"/>
</dbReference>
<evidence type="ECO:0000256" key="1">
    <source>
        <dbReference type="ARBA" id="ARBA00005883"/>
    </source>
</evidence>
<keyword evidence="2" id="KW-0647">Proteasome</keyword>
<dbReference type="GO" id="GO:0061133">
    <property type="term" value="F:endopeptidase activator activity"/>
    <property type="evidence" value="ECO:0007669"/>
    <property type="project" value="TreeGrafter"/>
</dbReference>
<evidence type="ECO:0000313" key="4">
    <source>
        <dbReference type="EMBL" id="CAG8586632.1"/>
    </source>
</evidence>
<organism evidence="4 5">
    <name type="scientific">Paraglomus brasilianum</name>
    <dbReference type="NCBI Taxonomy" id="144538"/>
    <lineage>
        <taxon>Eukaryota</taxon>
        <taxon>Fungi</taxon>
        <taxon>Fungi incertae sedis</taxon>
        <taxon>Mucoromycota</taxon>
        <taxon>Glomeromycotina</taxon>
        <taxon>Glomeromycetes</taxon>
        <taxon>Paraglomerales</taxon>
        <taxon>Paraglomeraceae</taxon>
        <taxon>Paraglomus</taxon>
    </lineage>
</organism>
<dbReference type="GO" id="GO:0008537">
    <property type="term" value="C:proteasome activator complex"/>
    <property type="evidence" value="ECO:0007669"/>
    <property type="project" value="InterPro"/>
</dbReference>
<protein>
    <submittedName>
        <fullName evidence="4">5969_t:CDS:1</fullName>
    </submittedName>
</protein>
<dbReference type="AlphaFoldDB" id="A0A9N9C4Y6"/>
<dbReference type="EMBL" id="CAJVPI010000983">
    <property type="protein sequence ID" value="CAG8586632.1"/>
    <property type="molecule type" value="Genomic_DNA"/>
</dbReference>